<dbReference type="InterPro" id="IPR010148">
    <property type="entry name" value="CRISPR-assoc_prot_CT1975"/>
</dbReference>
<proteinExistence type="predicted"/>
<name>A0A372M407_9ACTN</name>
<dbReference type="NCBIfam" id="TIGR01869">
    <property type="entry name" value="casC_Cse4"/>
    <property type="match status" value="1"/>
</dbReference>
<dbReference type="OrthoDB" id="5291250at2"/>
<dbReference type="EMBL" id="QUAK01000101">
    <property type="protein sequence ID" value="RFU85193.1"/>
    <property type="molecule type" value="Genomic_DNA"/>
</dbReference>
<sequence length="397" mass="43033">MPTAHLPACFVDVHVLQSVPVSTLNRDDLNAVKTVDYGGVRRTRVSSQSWKRALREKFQKEIGQFATRTRRIGKAVADALVEKHGWDGQDARWAGAHIVVASGIKFGIEGKPDQEDYEVITNGLVYLPSESIEELADLASEHRDTIKKKKIEKTTDKSRLPTAEVQKIFRRGNAVIHTFGRMLTEVDDAGVDGAVQVAHAFTTHRSDVQVDYFTAVDDLTAEWGETGSGHLSEAEFSAGTFYRFATIDLRELITNMSRARTSASPADIAEDARNIAGAFLSAFIRSLPQAKKNSTAPHTAPDLVHISVRSDRPLSFAAAFETPVRPAQGGGHAAASRSQLVEYAQTATTLMGNDRILAAHWAGTGPDIEGLGDRINSFDALVNTGVEAAFAPREGGA</sequence>
<protein>
    <submittedName>
        <fullName evidence="1">Type I-E CRISPR-associated protein Cas7/Cse4/CasC</fullName>
    </submittedName>
</protein>
<dbReference type="Proteomes" id="UP000263094">
    <property type="component" value="Unassembled WGS sequence"/>
</dbReference>
<dbReference type="Pfam" id="PF09344">
    <property type="entry name" value="Cas_CT1975"/>
    <property type="match status" value="1"/>
</dbReference>
<evidence type="ECO:0000313" key="2">
    <source>
        <dbReference type="Proteomes" id="UP000263094"/>
    </source>
</evidence>
<dbReference type="RefSeq" id="WP_128557205.1">
    <property type="nucleotide sequence ID" value="NZ_QUAK01000101.1"/>
</dbReference>
<reference evidence="1 2" key="1">
    <citation type="submission" date="2018-08" db="EMBL/GenBank/DDBJ databases">
        <title>Isolation, diversity and antifungal activity of Actinobacteria from wheat.</title>
        <authorList>
            <person name="Han C."/>
        </authorList>
    </citation>
    <scope>NUCLEOTIDE SEQUENCE [LARGE SCALE GENOMIC DNA]</scope>
    <source>
        <strain evidence="1 2">NEAU-YY421</strain>
    </source>
</reference>
<gene>
    <name evidence="1" type="primary">cas7e</name>
    <name evidence="1" type="ORF">DY218_18735</name>
</gene>
<organism evidence="1 2">
    <name type="scientific">Streptomyces triticagri</name>
    <dbReference type="NCBI Taxonomy" id="2293568"/>
    <lineage>
        <taxon>Bacteria</taxon>
        <taxon>Bacillati</taxon>
        <taxon>Actinomycetota</taxon>
        <taxon>Actinomycetes</taxon>
        <taxon>Kitasatosporales</taxon>
        <taxon>Streptomycetaceae</taxon>
        <taxon>Streptomyces</taxon>
    </lineage>
</organism>
<evidence type="ECO:0000313" key="1">
    <source>
        <dbReference type="EMBL" id="RFU85193.1"/>
    </source>
</evidence>
<dbReference type="AlphaFoldDB" id="A0A372M407"/>
<accession>A0A372M407</accession>
<keyword evidence="2" id="KW-1185">Reference proteome</keyword>
<comment type="caution">
    <text evidence="1">The sequence shown here is derived from an EMBL/GenBank/DDBJ whole genome shotgun (WGS) entry which is preliminary data.</text>
</comment>